<dbReference type="SUPFAM" id="SSF52540">
    <property type="entry name" value="P-loop containing nucleoside triphosphate hydrolases"/>
    <property type="match status" value="1"/>
</dbReference>
<evidence type="ECO:0000256" key="8">
    <source>
        <dbReference type="ARBA" id="ARBA00023064"/>
    </source>
</evidence>
<comment type="pathway">
    <text evidence="1">Carbohydrate acid metabolism.</text>
</comment>
<dbReference type="NCBIfam" id="TIGR01313">
    <property type="entry name" value="therm_gnt_kin"/>
    <property type="match status" value="1"/>
</dbReference>
<dbReference type="GO" id="GO:0019521">
    <property type="term" value="P:D-gluconate metabolic process"/>
    <property type="evidence" value="ECO:0007669"/>
    <property type="project" value="UniProtKB-KW"/>
</dbReference>
<keyword evidence="5 10" id="KW-0547">Nucleotide-binding</keyword>
<dbReference type="InterPro" id="IPR027417">
    <property type="entry name" value="P-loop_NTPase"/>
</dbReference>
<evidence type="ECO:0000256" key="5">
    <source>
        <dbReference type="ARBA" id="ARBA00022741"/>
    </source>
</evidence>
<dbReference type="AlphaFoldDB" id="A0AAU7JM39"/>
<dbReference type="GO" id="GO:0005737">
    <property type="term" value="C:cytoplasm"/>
    <property type="evidence" value="ECO:0007669"/>
    <property type="project" value="TreeGrafter"/>
</dbReference>
<evidence type="ECO:0000256" key="6">
    <source>
        <dbReference type="ARBA" id="ARBA00022777"/>
    </source>
</evidence>
<proteinExistence type="inferred from homology"/>
<dbReference type="InterPro" id="IPR006001">
    <property type="entry name" value="Therm_gnt_kin"/>
</dbReference>
<gene>
    <name evidence="11" type="ORF">ABEG18_11540</name>
</gene>
<dbReference type="CDD" id="cd02021">
    <property type="entry name" value="GntK"/>
    <property type="match status" value="1"/>
</dbReference>
<comment type="catalytic activity">
    <reaction evidence="9 10">
        <text>D-gluconate + ATP = 6-phospho-D-gluconate + ADP + H(+)</text>
        <dbReference type="Rhea" id="RHEA:19433"/>
        <dbReference type="ChEBI" id="CHEBI:15378"/>
        <dbReference type="ChEBI" id="CHEBI:18391"/>
        <dbReference type="ChEBI" id="CHEBI:30616"/>
        <dbReference type="ChEBI" id="CHEBI:58759"/>
        <dbReference type="ChEBI" id="CHEBI:456216"/>
        <dbReference type="EC" id="2.7.1.12"/>
    </reaction>
</comment>
<keyword evidence="4 10" id="KW-0808">Transferase</keyword>
<evidence type="ECO:0000256" key="7">
    <source>
        <dbReference type="ARBA" id="ARBA00022840"/>
    </source>
</evidence>
<organism evidence="11">
    <name type="scientific">Alsobacter sp. KACC 23698</name>
    <dbReference type="NCBI Taxonomy" id="3149229"/>
    <lineage>
        <taxon>Bacteria</taxon>
        <taxon>Pseudomonadati</taxon>
        <taxon>Pseudomonadota</taxon>
        <taxon>Alphaproteobacteria</taxon>
        <taxon>Hyphomicrobiales</taxon>
        <taxon>Alsobacteraceae</taxon>
        <taxon>Alsobacter</taxon>
    </lineage>
</organism>
<keyword evidence="8" id="KW-0311">Gluconate utilization</keyword>
<dbReference type="PANTHER" id="PTHR43442">
    <property type="entry name" value="GLUCONOKINASE-RELATED"/>
    <property type="match status" value="1"/>
</dbReference>
<comment type="similarity">
    <text evidence="2 10">Belongs to the gluconokinase GntK/GntV family.</text>
</comment>
<evidence type="ECO:0000256" key="9">
    <source>
        <dbReference type="ARBA" id="ARBA00048090"/>
    </source>
</evidence>
<dbReference type="GO" id="GO:0046316">
    <property type="term" value="F:gluconokinase activity"/>
    <property type="evidence" value="ECO:0007669"/>
    <property type="project" value="UniProtKB-EC"/>
</dbReference>
<dbReference type="PANTHER" id="PTHR43442:SF3">
    <property type="entry name" value="GLUCONOKINASE-RELATED"/>
    <property type="match status" value="1"/>
</dbReference>
<dbReference type="GO" id="GO:0005524">
    <property type="term" value="F:ATP binding"/>
    <property type="evidence" value="ECO:0007669"/>
    <property type="project" value="UniProtKB-KW"/>
</dbReference>
<sequence length="178" mass="19045">MTRSVSPAAPVGVVIMGVAGSGKTTTARNLSRALGWAYRDADEFHPPENIAKMSRGEPLTDEDRWPWLRAIAAWLAERLAAGESVIVTCSALKRAYRDILAAGRPDVRLVLLAGDRDLIGARMKARKHHFMPTSLLDSQFAALEPPGPDEGVVTVSVVQSPRAVVHDIIACLGLDAAG</sequence>
<keyword evidence="7 10" id="KW-0067">ATP-binding</keyword>
<evidence type="ECO:0000256" key="10">
    <source>
        <dbReference type="RuleBase" id="RU363066"/>
    </source>
</evidence>
<accession>A0AAU7JM39</accession>
<keyword evidence="6 10" id="KW-0418">Kinase</keyword>
<evidence type="ECO:0000256" key="4">
    <source>
        <dbReference type="ARBA" id="ARBA00022679"/>
    </source>
</evidence>
<dbReference type="FunFam" id="3.40.50.300:FF:000522">
    <property type="entry name" value="Gluconokinase"/>
    <property type="match status" value="1"/>
</dbReference>
<dbReference type="Pfam" id="PF13671">
    <property type="entry name" value="AAA_33"/>
    <property type="match status" value="1"/>
</dbReference>
<dbReference type="RefSeq" id="WP_406858208.1">
    <property type="nucleotide sequence ID" value="NZ_CP157484.1"/>
</dbReference>
<evidence type="ECO:0000256" key="2">
    <source>
        <dbReference type="ARBA" id="ARBA00008420"/>
    </source>
</evidence>
<dbReference type="EC" id="2.7.1.12" evidence="3 10"/>
<evidence type="ECO:0000313" key="11">
    <source>
        <dbReference type="EMBL" id="XBO41355.1"/>
    </source>
</evidence>
<dbReference type="EMBL" id="CP157484">
    <property type="protein sequence ID" value="XBO41355.1"/>
    <property type="molecule type" value="Genomic_DNA"/>
</dbReference>
<dbReference type="Gene3D" id="3.40.50.300">
    <property type="entry name" value="P-loop containing nucleotide triphosphate hydrolases"/>
    <property type="match status" value="1"/>
</dbReference>
<name>A0AAU7JM39_9HYPH</name>
<evidence type="ECO:0000256" key="3">
    <source>
        <dbReference type="ARBA" id="ARBA00012054"/>
    </source>
</evidence>
<protein>
    <recommendedName>
        <fullName evidence="3 10">Gluconokinase</fullName>
        <ecNumber evidence="3 10">2.7.1.12</ecNumber>
    </recommendedName>
</protein>
<evidence type="ECO:0000256" key="1">
    <source>
        <dbReference type="ARBA" id="ARBA00004761"/>
    </source>
</evidence>
<reference evidence="11" key="1">
    <citation type="submission" date="2024-05" db="EMBL/GenBank/DDBJ databases">
        <authorList>
            <person name="Kim S."/>
            <person name="Heo J."/>
            <person name="Choi H."/>
            <person name="Choi Y."/>
            <person name="Kwon S.-W."/>
            <person name="Kim Y."/>
        </authorList>
    </citation>
    <scope>NUCLEOTIDE SEQUENCE</scope>
    <source>
        <strain evidence="11">KACC 23698</strain>
    </source>
</reference>